<dbReference type="EMBL" id="CAJOAX010011246">
    <property type="protein sequence ID" value="CAF4089725.1"/>
    <property type="molecule type" value="Genomic_DNA"/>
</dbReference>
<dbReference type="Proteomes" id="UP000663823">
    <property type="component" value="Unassembled WGS sequence"/>
</dbReference>
<evidence type="ECO:0000313" key="2">
    <source>
        <dbReference type="EMBL" id="CAF4137855.1"/>
    </source>
</evidence>
<protein>
    <submittedName>
        <fullName evidence="2">Uncharacterized protein</fullName>
    </submittedName>
</protein>
<organism evidence="2 3">
    <name type="scientific">Rotaria sordida</name>
    <dbReference type="NCBI Taxonomy" id="392033"/>
    <lineage>
        <taxon>Eukaryota</taxon>
        <taxon>Metazoa</taxon>
        <taxon>Spiralia</taxon>
        <taxon>Gnathifera</taxon>
        <taxon>Rotifera</taxon>
        <taxon>Eurotatoria</taxon>
        <taxon>Bdelloidea</taxon>
        <taxon>Philodinida</taxon>
        <taxon>Philodinidae</taxon>
        <taxon>Rotaria</taxon>
    </lineage>
</organism>
<evidence type="ECO:0000313" key="1">
    <source>
        <dbReference type="EMBL" id="CAF4089725.1"/>
    </source>
</evidence>
<reference evidence="2" key="1">
    <citation type="submission" date="2021-02" db="EMBL/GenBank/DDBJ databases">
        <authorList>
            <person name="Nowell W R."/>
        </authorList>
    </citation>
    <scope>NUCLEOTIDE SEQUENCE</scope>
</reference>
<evidence type="ECO:0000313" key="3">
    <source>
        <dbReference type="Proteomes" id="UP000663874"/>
    </source>
</evidence>
<comment type="caution">
    <text evidence="2">The sequence shown here is derived from an EMBL/GenBank/DDBJ whole genome shotgun (WGS) entry which is preliminary data.</text>
</comment>
<accession>A0A819XAL3</accession>
<dbReference type="EMBL" id="CAJOBE010011764">
    <property type="protein sequence ID" value="CAF4137855.1"/>
    <property type="molecule type" value="Genomic_DNA"/>
</dbReference>
<proteinExistence type="predicted"/>
<dbReference type="AlphaFoldDB" id="A0A819XAL3"/>
<sequence length="20" mass="2365">MISNDELLQVWNIEEEITMG</sequence>
<feature type="non-terminal residue" evidence="2">
    <location>
        <position position="1"/>
    </location>
</feature>
<gene>
    <name evidence="2" type="ORF">FNK824_LOCUS33049</name>
    <name evidence="1" type="ORF">OTI717_LOCUS33615</name>
</gene>
<name>A0A819XAL3_9BILA</name>
<dbReference type="Proteomes" id="UP000663874">
    <property type="component" value="Unassembled WGS sequence"/>
</dbReference>